<evidence type="ECO:0000259" key="1">
    <source>
        <dbReference type="Pfam" id="PF06985"/>
    </source>
</evidence>
<dbReference type="InterPro" id="IPR052895">
    <property type="entry name" value="HetReg/Transcr_Mod"/>
</dbReference>
<evidence type="ECO:0000313" key="2">
    <source>
        <dbReference type="EMBL" id="KAF2106705.1"/>
    </source>
</evidence>
<feature type="domain" description="Heterokaryon incompatibility" evidence="1">
    <location>
        <begin position="5"/>
        <end position="50"/>
    </location>
</feature>
<proteinExistence type="predicted"/>
<organism evidence="2 3">
    <name type="scientific">Lophiotrema nucula</name>
    <dbReference type="NCBI Taxonomy" id="690887"/>
    <lineage>
        <taxon>Eukaryota</taxon>
        <taxon>Fungi</taxon>
        <taxon>Dikarya</taxon>
        <taxon>Ascomycota</taxon>
        <taxon>Pezizomycotina</taxon>
        <taxon>Dothideomycetes</taxon>
        <taxon>Pleosporomycetidae</taxon>
        <taxon>Pleosporales</taxon>
        <taxon>Lophiotremataceae</taxon>
        <taxon>Lophiotrema</taxon>
    </lineage>
</organism>
<reference evidence="2" key="1">
    <citation type="journal article" date="2020" name="Stud. Mycol.">
        <title>101 Dothideomycetes genomes: a test case for predicting lifestyles and emergence of pathogens.</title>
        <authorList>
            <person name="Haridas S."/>
            <person name="Albert R."/>
            <person name="Binder M."/>
            <person name="Bloem J."/>
            <person name="Labutti K."/>
            <person name="Salamov A."/>
            <person name="Andreopoulos B."/>
            <person name="Baker S."/>
            <person name="Barry K."/>
            <person name="Bills G."/>
            <person name="Bluhm B."/>
            <person name="Cannon C."/>
            <person name="Castanera R."/>
            <person name="Culley D."/>
            <person name="Daum C."/>
            <person name="Ezra D."/>
            <person name="Gonzalez J."/>
            <person name="Henrissat B."/>
            <person name="Kuo A."/>
            <person name="Liang C."/>
            <person name="Lipzen A."/>
            <person name="Lutzoni F."/>
            <person name="Magnuson J."/>
            <person name="Mondo S."/>
            <person name="Nolan M."/>
            <person name="Ohm R."/>
            <person name="Pangilinan J."/>
            <person name="Park H.-J."/>
            <person name="Ramirez L."/>
            <person name="Alfaro M."/>
            <person name="Sun H."/>
            <person name="Tritt A."/>
            <person name="Yoshinaga Y."/>
            <person name="Zwiers L.-H."/>
            <person name="Turgeon B."/>
            <person name="Goodwin S."/>
            <person name="Spatafora J."/>
            <person name="Crous P."/>
            <person name="Grigoriev I."/>
        </authorList>
    </citation>
    <scope>NUCLEOTIDE SEQUENCE</scope>
    <source>
        <strain evidence="2">CBS 627.86</strain>
    </source>
</reference>
<dbReference type="Proteomes" id="UP000799770">
    <property type="component" value="Unassembled WGS sequence"/>
</dbReference>
<dbReference type="EMBL" id="ML977360">
    <property type="protein sequence ID" value="KAF2106705.1"/>
    <property type="molecule type" value="Genomic_DNA"/>
</dbReference>
<protein>
    <submittedName>
        <fullName evidence="2">Heterokaryon incompatibility</fullName>
    </submittedName>
</protein>
<keyword evidence="3" id="KW-1185">Reference proteome</keyword>
<gene>
    <name evidence="2" type="ORF">BDV96DRAFT_507474</name>
</gene>
<dbReference type="PANTHER" id="PTHR24148:SF73">
    <property type="entry name" value="HET DOMAIN PROTEIN (AFU_ORTHOLOGUE AFUA_8G01020)"/>
    <property type="match status" value="1"/>
</dbReference>
<dbReference type="OrthoDB" id="3553147at2759"/>
<evidence type="ECO:0000313" key="3">
    <source>
        <dbReference type="Proteomes" id="UP000799770"/>
    </source>
</evidence>
<accession>A0A6A5YI39</accession>
<dbReference type="PANTHER" id="PTHR24148">
    <property type="entry name" value="ANKYRIN REPEAT DOMAIN-CONTAINING PROTEIN 39 HOMOLOG-RELATED"/>
    <property type="match status" value="1"/>
</dbReference>
<feature type="non-terminal residue" evidence="2">
    <location>
        <position position="51"/>
    </location>
</feature>
<dbReference type="Pfam" id="PF06985">
    <property type="entry name" value="HET"/>
    <property type="match status" value="1"/>
</dbReference>
<dbReference type="AlphaFoldDB" id="A0A6A5YI39"/>
<sequence length="51" mass="6035">MRYSDRDQLLWIDAMCINQHDNTEKGTQVQMMRDIYMKASRVVVWLGKATS</sequence>
<dbReference type="InterPro" id="IPR010730">
    <property type="entry name" value="HET"/>
</dbReference>
<name>A0A6A5YI39_9PLEO</name>